<evidence type="ECO:0000313" key="5">
    <source>
        <dbReference type="EMBL" id="UTF54525.1"/>
    </source>
</evidence>
<name>A0A9E7NAM3_9EURY</name>
<dbReference type="RefSeq" id="WP_254159199.1">
    <property type="nucleotide sequence ID" value="NZ_CP100355.1"/>
</dbReference>
<dbReference type="Pfam" id="PF15915">
    <property type="entry name" value="BAT"/>
    <property type="match status" value="1"/>
</dbReference>
<dbReference type="Proteomes" id="UP001056855">
    <property type="component" value="Chromosome"/>
</dbReference>
<accession>A0A9E7NAM3</accession>
<dbReference type="Pfam" id="PF04967">
    <property type="entry name" value="HTH_10"/>
    <property type="match status" value="1"/>
</dbReference>
<dbReference type="AlphaFoldDB" id="A0A9E7NAM3"/>
<evidence type="ECO:0000259" key="4">
    <source>
        <dbReference type="Pfam" id="PF15915"/>
    </source>
</evidence>
<organism evidence="5 6">
    <name type="scientific">Natronosalvus rutilus</name>
    <dbReference type="NCBI Taxonomy" id="2953753"/>
    <lineage>
        <taxon>Archaea</taxon>
        <taxon>Methanobacteriati</taxon>
        <taxon>Methanobacteriota</taxon>
        <taxon>Stenosarchaea group</taxon>
        <taxon>Halobacteria</taxon>
        <taxon>Halobacteriales</taxon>
        <taxon>Natrialbaceae</taxon>
        <taxon>Natronosalvus</taxon>
    </lineage>
</organism>
<dbReference type="KEGG" id="sawl:NGM29_04430"/>
<protein>
    <submittedName>
        <fullName evidence="5">Helix-turn-helix domain-containing protein</fullName>
    </submittedName>
</protein>
<sequence length="221" mass="24636">MALFAEFSVPTEAFALHETLEAESNAIVEIERVAATEELITPYFRVSGVDLGAFEAAAADDPSVQGLTRIDRFREATLYRAGLVRDVDAIVYAYTSTDATILEASAQHDRWELRMRFPDGDALSQFSAYCEDRGIPFGLTRLYDRANPQSRAKFGVTAKQHEALLTAWKRGYFSSPEVTLEDVSSEMDITPQALSNRLRRGYEALIEHTVAVTGPDEEMED</sequence>
<feature type="domain" description="Bacterioopsin transcriptional activator GAF and HTH associated" evidence="4">
    <location>
        <begin position="6"/>
        <end position="148"/>
    </location>
</feature>
<dbReference type="PANTHER" id="PTHR34236">
    <property type="entry name" value="DIMETHYL SULFOXIDE REDUCTASE TRANSCRIPTIONAL ACTIVATOR"/>
    <property type="match status" value="1"/>
</dbReference>
<feature type="domain" description="HTH bat-type" evidence="3">
    <location>
        <begin position="157"/>
        <end position="206"/>
    </location>
</feature>
<dbReference type="EMBL" id="CP100355">
    <property type="protein sequence ID" value="UTF54525.1"/>
    <property type="molecule type" value="Genomic_DNA"/>
</dbReference>
<keyword evidence="2" id="KW-0804">Transcription</keyword>
<keyword evidence="1" id="KW-0805">Transcription regulation</keyword>
<dbReference type="PANTHER" id="PTHR34236:SF1">
    <property type="entry name" value="DIMETHYL SULFOXIDE REDUCTASE TRANSCRIPTIONAL ACTIVATOR"/>
    <property type="match status" value="1"/>
</dbReference>
<evidence type="ECO:0000313" key="6">
    <source>
        <dbReference type="Proteomes" id="UP001056855"/>
    </source>
</evidence>
<evidence type="ECO:0000256" key="2">
    <source>
        <dbReference type="ARBA" id="ARBA00023163"/>
    </source>
</evidence>
<dbReference type="InterPro" id="IPR007050">
    <property type="entry name" value="HTH_bacterioopsin"/>
</dbReference>
<keyword evidence="6" id="KW-1185">Reference proteome</keyword>
<gene>
    <name evidence="5" type="ORF">NGM29_04430</name>
</gene>
<dbReference type="GeneID" id="73289266"/>
<reference evidence="5" key="1">
    <citation type="submission" date="2022-06" db="EMBL/GenBank/DDBJ databases">
        <title>Diverse halophilic archaea isolated from saline environments.</title>
        <authorList>
            <person name="Cui H.-L."/>
        </authorList>
    </citation>
    <scope>NUCLEOTIDE SEQUENCE</scope>
    <source>
        <strain evidence="5">WLHS1</strain>
    </source>
</reference>
<evidence type="ECO:0000259" key="3">
    <source>
        <dbReference type="Pfam" id="PF04967"/>
    </source>
</evidence>
<dbReference type="InterPro" id="IPR031803">
    <property type="entry name" value="BAT_GAF/HTH-assoc"/>
</dbReference>
<proteinExistence type="predicted"/>
<evidence type="ECO:0000256" key="1">
    <source>
        <dbReference type="ARBA" id="ARBA00023015"/>
    </source>
</evidence>